<dbReference type="PANTHER" id="PTHR43356:SF2">
    <property type="entry name" value="PHOSPHATE ACETYLTRANSFERASE"/>
    <property type="match status" value="1"/>
</dbReference>
<dbReference type="InterPro" id="IPR029069">
    <property type="entry name" value="HotDog_dom_sf"/>
</dbReference>
<dbReference type="NCBIfam" id="NF006045">
    <property type="entry name" value="PRK08190.1"/>
    <property type="match status" value="1"/>
</dbReference>
<dbReference type="Pfam" id="PF01575">
    <property type="entry name" value="MaoC_dehydratas"/>
    <property type="match status" value="1"/>
</dbReference>
<dbReference type="NCBIfam" id="NF008852">
    <property type="entry name" value="PRK11890.1"/>
    <property type="match status" value="1"/>
</dbReference>
<sequence length="480" mass="50544">MNAPEFHLTAAAQNPMMHNITFDELTLGQTARLVRTLSQTDIQTFAAVSGDVNPAHLDPEYAQGTRFHGVIAHGMWGGALISSVLGNEFPGPGTIYLEQTLKFKRPVRIGDTLTIVLTVTDKQAETGQVKLDCEAVNQNGETVISGLATVLAPKHKIERPRPALPEVQLFDPEARLGAWLDGLTLGAPMPCAVVHPCDIESLQGALLAAKRGLITPILVGPEARIQALAQQHGLDISAYRLEAAPHSHAAAERAVALAVSGEARMLMKGSLHTDELMHAVIKEPALRTGRRLSHVFRFDIPSYPKPLLLTDAAINIAPGLEDKADIVRNVIELAHALGVPCPKIALLSAVETVTEKIASTLDAAALCKMAQRGQITGGLLDGPLAFDNAVSLEAARIKGIDSPVAGDADVLVVPDLESGNMLAKLLQYMAGASTCGLVVGARVPIALTSRADGANSRMASAALGVVLALAQAARQNPSLV</sequence>
<dbReference type="InterPro" id="IPR003965">
    <property type="entry name" value="Fatty_acid_synthase"/>
</dbReference>
<dbReference type="InterPro" id="IPR002539">
    <property type="entry name" value="MaoC-like_dom"/>
</dbReference>
<evidence type="ECO:0000313" key="6">
    <source>
        <dbReference type="Proteomes" id="UP001219862"/>
    </source>
</evidence>
<keyword evidence="6" id="KW-1185">Reference proteome</keyword>
<accession>A0ABT5KMQ4</accession>
<gene>
    <name evidence="5" type="ORF">PRZ01_03185</name>
</gene>
<keyword evidence="1" id="KW-0808">Transferase</keyword>
<dbReference type="Gene3D" id="3.10.129.10">
    <property type="entry name" value="Hotdog Thioesterase"/>
    <property type="match status" value="1"/>
</dbReference>
<feature type="domain" description="Phosphate acetyl/butaryl transferase" evidence="3">
    <location>
        <begin position="253"/>
        <end position="463"/>
    </location>
</feature>
<dbReference type="InterPro" id="IPR050500">
    <property type="entry name" value="Phos_Acetyltrans/Butyryltrans"/>
</dbReference>
<dbReference type="SUPFAM" id="SSF54637">
    <property type="entry name" value="Thioesterase/thiol ester dehydrase-isomerase"/>
    <property type="match status" value="1"/>
</dbReference>
<proteinExistence type="predicted"/>
<dbReference type="PRINTS" id="PR01483">
    <property type="entry name" value="FASYNTHASE"/>
</dbReference>
<dbReference type="Proteomes" id="UP001219862">
    <property type="component" value="Unassembled WGS sequence"/>
</dbReference>
<dbReference type="RefSeq" id="WP_273595306.1">
    <property type="nucleotide sequence ID" value="NZ_JAQQXS010000002.1"/>
</dbReference>
<keyword evidence="2" id="KW-0012">Acyltransferase</keyword>
<evidence type="ECO:0000256" key="1">
    <source>
        <dbReference type="ARBA" id="ARBA00022679"/>
    </source>
</evidence>
<comment type="caution">
    <text evidence="5">The sequence shown here is derived from an EMBL/GenBank/DDBJ whole genome shotgun (WGS) entry which is preliminary data.</text>
</comment>
<dbReference type="Pfam" id="PF01515">
    <property type="entry name" value="PTA_PTB"/>
    <property type="match status" value="1"/>
</dbReference>
<dbReference type="EMBL" id="JAQQXS010000002">
    <property type="protein sequence ID" value="MDC8784196.1"/>
    <property type="molecule type" value="Genomic_DNA"/>
</dbReference>
<protein>
    <submittedName>
        <fullName evidence="5">Bifunctional enoyl-CoA hydratase/phosphate acetyltransferase</fullName>
    </submittedName>
</protein>
<evidence type="ECO:0000256" key="2">
    <source>
        <dbReference type="ARBA" id="ARBA00023315"/>
    </source>
</evidence>
<dbReference type="Gene3D" id="3.40.718.10">
    <property type="entry name" value="Isopropylmalate Dehydrogenase"/>
    <property type="match status" value="1"/>
</dbReference>
<feature type="domain" description="MaoC-like" evidence="4">
    <location>
        <begin position="32"/>
        <end position="128"/>
    </location>
</feature>
<dbReference type="InterPro" id="IPR002505">
    <property type="entry name" value="PTA_PTB"/>
</dbReference>
<dbReference type="SUPFAM" id="SSF53659">
    <property type="entry name" value="Isocitrate/Isopropylmalate dehydrogenase-like"/>
    <property type="match status" value="1"/>
</dbReference>
<dbReference type="CDD" id="cd03449">
    <property type="entry name" value="R_hydratase"/>
    <property type="match status" value="1"/>
</dbReference>
<organism evidence="5 6">
    <name type="scientific">Roseateles koreensis</name>
    <dbReference type="NCBI Taxonomy" id="2987526"/>
    <lineage>
        <taxon>Bacteria</taxon>
        <taxon>Pseudomonadati</taxon>
        <taxon>Pseudomonadota</taxon>
        <taxon>Betaproteobacteria</taxon>
        <taxon>Burkholderiales</taxon>
        <taxon>Sphaerotilaceae</taxon>
        <taxon>Roseateles</taxon>
    </lineage>
</organism>
<evidence type="ECO:0000313" key="5">
    <source>
        <dbReference type="EMBL" id="MDC8784196.1"/>
    </source>
</evidence>
<evidence type="ECO:0000259" key="3">
    <source>
        <dbReference type="Pfam" id="PF01515"/>
    </source>
</evidence>
<evidence type="ECO:0000259" key="4">
    <source>
        <dbReference type="Pfam" id="PF01575"/>
    </source>
</evidence>
<reference evidence="5 6" key="1">
    <citation type="submission" date="2022-10" db="EMBL/GenBank/DDBJ databases">
        <title>paucibacter sp. hw8 Genome sequencing.</title>
        <authorList>
            <person name="Park S."/>
        </authorList>
    </citation>
    <scope>NUCLEOTIDE SEQUENCE [LARGE SCALE GENOMIC DNA]</scope>
    <source>
        <strain evidence="6">hw8</strain>
    </source>
</reference>
<name>A0ABT5KMQ4_9BURK</name>
<dbReference type="PANTHER" id="PTHR43356">
    <property type="entry name" value="PHOSPHATE ACETYLTRANSFERASE"/>
    <property type="match status" value="1"/>
</dbReference>